<feature type="transmembrane region" description="Helical" evidence="1">
    <location>
        <begin position="77"/>
        <end position="100"/>
    </location>
</feature>
<accession>J7IPW1</accession>
<feature type="transmembrane region" description="Helical" evidence="1">
    <location>
        <begin position="31"/>
        <end position="57"/>
    </location>
</feature>
<dbReference type="Proteomes" id="UP000005262">
    <property type="component" value="Chromosome"/>
</dbReference>
<keyword evidence="1" id="KW-0472">Membrane</keyword>
<keyword evidence="1" id="KW-1133">Transmembrane helix</keyword>
<dbReference type="KEGG" id="dmi:Desmer_0125"/>
<dbReference type="RefSeq" id="WP_014901131.1">
    <property type="nucleotide sequence ID" value="NC_018515.1"/>
</dbReference>
<sequence>MMWRKWARMVSLEMEWMKRDIIRRWRLDTPIGVMGILLLVSVILLFIVIGGGFAYIFRLFVPWVSGARVGDVYWYSLGLGIKVSFLLLLFIGSLVMFFLLKINERR</sequence>
<reference evidence="2 3" key="1">
    <citation type="journal article" date="2012" name="J. Bacteriol.">
        <title>Complete genome sequences of Desulfosporosinus orientis DSM765T, Desulfosporosinus youngiae DSM17734T, Desulfosporosinus meridiei DSM13257T, and Desulfosporosinus acidiphilus DSM22704T.</title>
        <authorList>
            <person name="Pester M."/>
            <person name="Brambilla E."/>
            <person name="Alazard D."/>
            <person name="Rattei T."/>
            <person name="Weinmaier T."/>
            <person name="Han J."/>
            <person name="Lucas S."/>
            <person name="Lapidus A."/>
            <person name="Cheng J.F."/>
            <person name="Goodwin L."/>
            <person name="Pitluck S."/>
            <person name="Peters L."/>
            <person name="Ovchinnikova G."/>
            <person name="Teshima H."/>
            <person name="Detter J.C."/>
            <person name="Han C.S."/>
            <person name="Tapia R."/>
            <person name="Land M.L."/>
            <person name="Hauser L."/>
            <person name="Kyrpides N.C."/>
            <person name="Ivanova N.N."/>
            <person name="Pagani I."/>
            <person name="Huntmann M."/>
            <person name="Wei C.L."/>
            <person name="Davenport K.W."/>
            <person name="Daligault H."/>
            <person name="Chain P.S."/>
            <person name="Chen A."/>
            <person name="Mavromatis K."/>
            <person name="Markowitz V."/>
            <person name="Szeto E."/>
            <person name="Mikhailova N."/>
            <person name="Pati A."/>
            <person name="Wagner M."/>
            <person name="Woyke T."/>
            <person name="Ollivier B."/>
            <person name="Klenk H.P."/>
            <person name="Spring S."/>
            <person name="Loy A."/>
        </authorList>
    </citation>
    <scope>NUCLEOTIDE SEQUENCE [LARGE SCALE GENOMIC DNA]</scope>
    <source>
        <strain evidence="3">ATCC BAA-275 / DSM 13257 / NCIMB 13706 / S10</strain>
    </source>
</reference>
<gene>
    <name evidence="2" type="ordered locus">Desmer_0125</name>
</gene>
<dbReference type="EMBL" id="CP003629">
    <property type="protein sequence ID" value="AFQ42204.1"/>
    <property type="molecule type" value="Genomic_DNA"/>
</dbReference>
<evidence type="ECO:0000313" key="2">
    <source>
        <dbReference type="EMBL" id="AFQ42204.1"/>
    </source>
</evidence>
<reference evidence="3" key="2">
    <citation type="submission" date="2012-08" db="EMBL/GenBank/DDBJ databases">
        <title>Finished genome of Desulfosporosinus meridiei DSM 13257.</title>
        <authorList>
            <person name="Huntemann M."/>
            <person name="Wei C.-L."/>
            <person name="Han J."/>
            <person name="Detter J.C."/>
            <person name="Han C."/>
            <person name="Davenport K."/>
            <person name="Daligault H."/>
            <person name="Erkkila T."/>
            <person name="Gu W."/>
            <person name="Munk A.C.C."/>
            <person name="Teshima H."/>
            <person name="Xu Y."/>
            <person name="Chain P."/>
            <person name="Tapia R."/>
            <person name="Chen A."/>
            <person name="Krypides N."/>
            <person name="Mavromatis K."/>
            <person name="Markowitz V."/>
            <person name="Szeto E."/>
            <person name="Ivanova N."/>
            <person name="Mikhailova N."/>
            <person name="Ovchinnikova G."/>
            <person name="Pagani I."/>
            <person name="Pati A."/>
            <person name="Goodwin L."/>
            <person name="Peters L."/>
            <person name="Pitluck S."/>
            <person name="Woyke T."/>
            <person name="Pester M."/>
            <person name="Spring S."/>
            <person name="Ollivier B."/>
            <person name="Rattei T."/>
            <person name="Klenk H.-P."/>
            <person name="Wagner M."/>
            <person name="Loy A."/>
        </authorList>
    </citation>
    <scope>NUCLEOTIDE SEQUENCE [LARGE SCALE GENOMIC DNA]</scope>
    <source>
        <strain evidence="3">ATCC BAA-275 / DSM 13257 / NCIMB 13706 / S10</strain>
    </source>
</reference>
<dbReference type="AlphaFoldDB" id="J7IPW1"/>
<evidence type="ECO:0000313" key="3">
    <source>
        <dbReference type="Proteomes" id="UP000005262"/>
    </source>
</evidence>
<proteinExistence type="predicted"/>
<keyword evidence="3" id="KW-1185">Reference proteome</keyword>
<evidence type="ECO:0000256" key="1">
    <source>
        <dbReference type="SAM" id="Phobius"/>
    </source>
</evidence>
<organism evidence="2 3">
    <name type="scientific">Desulfosporosinus meridiei (strain ATCC BAA-275 / DSM 13257 / KCTC 12902 / NCIMB 13706 / S10)</name>
    <dbReference type="NCBI Taxonomy" id="768704"/>
    <lineage>
        <taxon>Bacteria</taxon>
        <taxon>Bacillati</taxon>
        <taxon>Bacillota</taxon>
        <taxon>Clostridia</taxon>
        <taxon>Eubacteriales</taxon>
        <taxon>Desulfitobacteriaceae</taxon>
        <taxon>Desulfosporosinus</taxon>
    </lineage>
</organism>
<dbReference type="eggNOG" id="ENOG5033786">
    <property type="taxonomic scope" value="Bacteria"/>
</dbReference>
<dbReference type="HOGENOM" id="CLU_176127_0_0_9"/>
<protein>
    <submittedName>
        <fullName evidence="2">Uncharacterized protein</fullName>
    </submittedName>
</protein>
<dbReference type="STRING" id="768704.Desmer_0125"/>
<keyword evidence="1" id="KW-0812">Transmembrane</keyword>
<name>J7IPW1_DESMD</name>